<dbReference type="InterPro" id="IPR051703">
    <property type="entry name" value="NF-kappa-B_Signaling_Reg"/>
</dbReference>
<dbReference type="SUPFAM" id="SSF52980">
    <property type="entry name" value="Restriction endonuclease-like"/>
    <property type="match status" value="1"/>
</dbReference>
<organism evidence="2 3">
    <name type="scientific">Chromobacterium violaceum</name>
    <dbReference type="NCBI Taxonomy" id="536"/>
    <lineage>
        <taxon>Bacteria</taxon>
        <taxon>Pseudomonadati</taxon>
        <taxon>Pseudomonadota</taxon>
        <taxon>Betaproteobacteria</taxon>
        <taxon>Neisseriales</taxon>
        <taxon>Chromobacteriaceae</taxon>
        <taxon>Chromobacterium</taxon>
    </lineage>
</organism>
<dbReference type="NCBIfam" id="TIGR03033">
    <property type="entry name" value="phage_rel_nuc"/>
    <property type="match status" value="1"/>
</dbReference>
<dbReference type="AlphaFoldDB" id="A0A202B2I3"/>
<gene>
    <name evidence="2" type="ORF">CBW21_22130</name>
</gene>
<protein>
    <recommendedName>
        <fullName evidence="1">YqaJ viral recombinase domain-containing protein</fullName>
    </recommendedName>
</protein>
<sequence>MTAITREEWLALRNTGIGGSDAGTVLNVNPYKTPLQLYLEKRGEIEAEDISDKLAVKAGIGLEDFVAQLYSEQTGRRVERCNTMLRHPKHSWMLGNLDRLVWEGDKRPQFKGEIRTKRGLECKTALGRFIDKSAWGPDGSDEVPMPYLAQCQHYMAVTDAEIWDLAVLLSGPEFRIYPIKRDDELIAGMIEQEAEFWDRVKTGRAPDMDYDHSTTPDLLAKLYPGTDGSEIVLPDSALHWQQVMAEAKEQVKLYDSIATGAKNHLLHLMGNSAIGKLPDGSQFTRKAISRGAYTVDAVTYIDFRLKKAKEQAA</sequence>
<comment type="caution">
    <text evidence="2">The sequence shown here is derived from an EMBL/GenBank/DDBJ whole genome shotgun (WGS) entry which is preliminary data.</text>
</comment>
<name>A0A202B2I3_CHRVL</name>
<reference evidence="2 3" key="1">
    <citation type="submission" date="2017-05" db="EMBL/GenBank/DDBJ databases">
        <title>Chromobacterium violaceum GHPS1 isolated from Hydrocarbon polluted soil in French Guiana display an awesome secondary metabolite arsenal and a battery of drug and heavy-metal-resistance and detoxification of xenobiotics proteins.</title>
        <authorList>
            <person name="Belbahri L."/>
        </authorList>
    </citation>
    <scope>NUCLEOTIDE SEQUENCE [LARGE SCALE GENOMIC DNA]</scope>
    <source>
        <strain evidence="2 3">GHPS1</strain>
    </source>
</reference>
<dbReference type="RefSeq" id="WP_087698871.1">
    <property type="nucleotide sequence ID" value="NZ_NHOO01000030.1"/>
</dbReference>
<dbReference type="InterPro" id="IPR019080">
    <property type="entry name" value="YqaJ_viral_recombinase"/>
</dbReference>
<dbReference type="InterPro" id="IPR011604">
    <property type="entry name" value="PDDEXK-like_dom_sf"/>
</dbReference>
<feature type="domain" description="YqaJ viral recombinase" evidence="1">
    <location>
        <begin position="8"/>
        <end position="161"/>
    </location>
</feature>
<dbReference type="PANTHER" id="PTHR46609">
    <property type="entry name" value="EXONUCLEASE, PHAGE-TYPE/RECB, C-TERMINAL DOMAIN-CONTAINING PROTEIN"/>
    <property type="match status" value="1"/>
</dbReference>
<dbReference type="InterPro" id="IPR017482">
    <property type="entry name" value="Lambda-type_endonuclease"/>
</dbReference>
<dbReference type="Pfam" id="PF09588">
    <property type="entry name" value="YqaJ"/>
    <property type="match status" value="1"/>
</dbReference>
<proteinExistence type="predicted"/>
<dbReference type="EMBL" id="NHOO01000030">
    <property type="protein sequence ID" value="OVE45694.1"/>
    <property type="molecule type" value="Genomic_DNA"/>
</dbReference>
<dbReference type="InterPro" id="IPR011335">
    <property type="entry name" value="Restrct_endonuc-II-like"/>
</dbReference>
<dbReference type="PANTHER" id="PTHR46609:SF6">
    <property type="entry name" value="EXONUCLEASE, PHAGE-TYPE_RECB, C-TERMINAL DOMAIN-CONTAINING PROTEIN-RELATED"/>
    <property type="match status" value="1"/>
</dbReference>
<evidence type="ECO:0000259" key="1">
    <source>
        <dbReference type="Pfam" id="PF09588"/>
    </source>
</evidence>
<dbReference type="Proteomes" id="UP000196342">
    <property type="component" value="Unassembled WGS sequence"/>
</dbReference>
<evidence type="ECO:0000313" key="2">
    <source>
        <dbReference type="EMBL" id="OVE45694.1"/>
    </source>
</evidence>
<evidence type="ECO:0000313" key="3">
    <source>
        <dbReference type="Proteomes" id="UP000196342"/>
    </source>
</evidence>
<keyword evidence="3" id="KW-1185">Reference proteome</keyword>
<dbReference type="Gene3D" id="3.90.320.10">
    <property type="match status" value="1"/>
</dbReference>
<accession>A0A202B2I3</accession>